<dbReference type="PANTHER" id="PTHR18884">
    <property type="entry name" value="SEPTIN"/>
    <property type="match status" value="1"/>
</dbReference>
<dbReference type="GO" id="GO:0005525">
    <property type="term" value="F:GTP binding"/>
    <property type="evidence" value="ECO:0007669"/>
    <property type="project" value="UniProtKB-KW"/>
</dbReference>
<evidence type="ECO:0000256" key="1">
    <source>
        <dbReference type="RuleBase" id="RU004560"/>
    </source>
</evidence>
<feature type="region of interest" description="Disordered" evidence="2">
    <location>
        <begin position="620"/>
        <end position="655"/>
    </location>
</feature>
<evidence type="ECO:0000259" key="3">
    <source>
        <dbReference type="PROSITE" id="PS51719"/>
    </source>
</evidence>
<reference evidence="4 5" key="1">
    <citation type="journal article" date="2023" name="Elife">
        <title>Identification of key yeast species and microbe-microbe interactions impacting larval growth of Drosophila in the wild.</title>
        <authorList>
            <person name="Mure A."/>
            <person name="Sugiura Y."/>
            <person name="Maeda R."/>
            <person name="Honda K."/>
            <person name="Sakurai N."/>
            <person name="Takahashi Y."/>
            <person name="Watada M."/>
            <person name="Katoh T."/>
            <person name="Gotoh A."/>
            <person name="Gotoh Y."/>
            <person name="Taniguchi I."/>
            <person name="Nakamura K."/>
            <person name="Hayashi T."/>
            <person name="Katayama T."/>
            <person name="Uemura T."/>
            <person name="Hattori Y."/>
        </authorList>
    </citation>
    <scope>NUCLEOTIDE SEQUENCE [LARGE SCALE GENOMIC DNA]</scope>
    <source>
        <strain evidence="4 5">KH-74</strain>
    </source>
</reference>
<comment type="similarity">
    <text evidence="1">Belongs to the TRAFAC class TrmE-Era-EngA-EngB-Septin-like GTPase superfamily. Septin GTPase family.</text>
</comment>
<dbReference type="InterPro" id="IPR030379">
    <property type="entry name" value="G_SEPTIN_dom"/>
</dbReference>
<evidence type="ECO:0000256" key="2">
    <source>
        <dbReference type="SAM" id="MobiDB-lite"/>
    </source>
</evidence>
<evidence type="ECO:0000313" key="4">
    <source>
        <dbReference type="EMBL" id="GMM53814.1"/>
    </source>
</evidence>
<dbReference type="AlphaFoldDB" id="A0AAV5RQK1"/>
<comment type="caution">
    <text evidence="4">The sequence shown here is derived from an EMBL/GenBank/DDBJ whole genome shotgun (WGS) entry which is preliminary data.</text>
</comment>
<dbReference type="Gene3D" id="3.40.50.300">
    <property type="entry name" value="P-loop containing nucleotide triphosphate hydrolases"/>
    <property type="match status" value="1"/>
</dbReference>
<gene>
    <name evidence="4" type="ORF">DAKH74_004300</name>
</gene>
<dbReference type="InterPro" id="IPR027417">
    <property type="entry name" value="P-loop_NTPase"/>
</dbReference>
<name>A0AAV5RQK1_MAUHU</name>
<keyword evidence="5" id="KW-1185">Reference proteome</keyword>
<keyword evidence="1" id="KW-0547">Nucleotide-binding</keyword>
<keyword evidence="1" id="KW-0342">GTP-binding</keyword>
<feature type="compositionally biased region" description="Polar residues" evidence="2">
    <location>
        <begin position="59"/>
        <end position="82"/>
    </location>
</feature>
<dbReference type="SUPFAM" id="SSF52540">
    <property type="entry name" value="P-loop containing nucleoside triphosphate hydrolases"/>
    <property type="match status" value="1"/>
</dbReference>
<evidence type="ECO:0000313" key="5">
    <source>
        <dbReference type="Proteomes" id="UP001377567"/>
    </source>
</evidence>
<feature type="compositionally biased region" description="Basic and acidic residues" evidence="2">
    <location>
        <begin position="17"/>
        <end position="34"/>
    </location>
</feature>
<organism evidence="4 5">
    <name type="scientific">Maudiozyma humilis</name>
    <name type="common">Sour dough yeast</name>
    <name type="synonym">Kazachstania humilis</name>
    <dbReference type="NCBI Taxonomy" id="51915"/>
    <lineage>
        <taxon>Eukaryota</taxon>
        <taxon>Fungi</taxon>
        <taxon>Dikarya</taxon>
        <taxon>Ascomycota</taxon>
        <taxon>Saccharomycotina</taxon>
        <taxon>Saccharomycetes</taxon>
        <taxon>Saccharomycetales</taxon>
        <taxon>Saccharomycetaceae</taxon>
        <taxon>Maudiozyma</taxon>
    </lineage>
</organism>
<sequence length="655" mass="72596">MDNNESPAELSRAISEYFKESMNHGESAKNDDKNGISNELILRQSEKVQPGVSSSSSSADYNSPSGPNLNGHASTQVPSNSVADGHSASDERHSADDSDDALYMRSTIRRNADNQLYRENTVTEYSSDNAGVEESFLDSFSESMPEFPGFSSNHIREKQVEGESANPYLKPRDTSQSIGIEGILDQKCKITIDQGITYNVLVVGKAGSGKTALVNSLFGTDLLVHTQMRSSRDSHRKLQMSRFALSNEEMRLNFSLVETSNYGNALDNSFAWVPITNFIDEQMKLRVFQEEQPRRERLTDGRVHLCIYMLEPIGSCDGPDCVGQLDLMSMREIGRKCNLLPVVSKSDMLTTSEVAQYKAAVFEVCEANDVPVCKFLSEFHGSEYAPLIAHIEESYPLAVISGTADTGYRSRHYAWGTIDAHQDSEFVALRNLVLSRGLVEFIRSTESAYEHIRASVLRTRVLKVKEYVETGSVFGGSVHVLGGGDVLQAQSPALGGKDASFSVEDAVAKLGKVEGHKNNGNARDGTEVRARLRDYYALFNKSLMDQVLAEWSSEYLSKQQAFLARYQRLVSLEEDKFREWSRRLAEKQRGCNAQIDTLYGELNALQQRCQELEYHVVTGRAAPAPPAPPKTQSKNKSKSENESGDSFPAAVLMAD</sequence>
<protein>
    <submittedName>
        <fullName evidence="4">Septin</fullName>
    </submittedName>
</protein>
<dbReference type="EMBL" id="BTGD01000001">
    <property type="protein sequence ID" value="GMM53814.1"/>
    <property type="molecule type" value="Genomic_DNA"/>
</dbReference>
<feature type="domain" description="Septin-type G" evidence="3">
    <location>
        <begin position="194"/>
        <end position="459"/>
    </location>
</feature>
<dbReference type="Pfam" id="PF00735">
    <property type="entry name" value="Septin"/>
    <property type="match status" value="1"/>
</dbReference>
<dbReference type="Proteomes" id="UP001377567">
    <property type="component" value="Unassembled WGS sequence"/>
</dbReference>
<feature type="region of interest" description="Disordered" evidence="2">
    <location>
        <begin position="1"/>
        <end position="101"/>
    </location>
</feature>
<accession>A0AAV5RQK1</accession>
<proteinExistence type="inferred from homology"/>
<feature type="compositionally biased region" description="Basic and acidic residues" evidence="2">
    <location>
        <begin position="87"/>
        <end position="96"/>
    </location>
</feature>
<dbReference type="PROSITE" id="PS51719">
    <property type="entry name" value="G_SEPTIN"/>
    <property type="match status" value="1"/>
</dbReference>